<dbReference type="InterPro" id="IPR050772">
    <property type="entry name" value="Hydratase-Decarb/MhpD_sf"/>
</dbReference>
<accession>A0A5B8U377</accession>
<dbReference type="GO" id="GO:0008684">
    <property type="term" value="F:2-oxopent-4-enoate hydratase activity"/>
    <property type="evidence" value="ECO:0007669"/>
    <property type="project" value="TreeGrafter"/>
</dbReference>
<evidence type="ECO:0000313" key="4">
    <source>
        <dbReference type="Proteomes" id="UP000321805"/>
    </source>
</evidence>
<dbReference type="OrthoDB" id="9792137at2"/>
<dbReference type="AlphaFoldDB" id="A0A5B8U377"/>
<organism evidence="3 4">
    <name type="scientific">Baekduia soli</name>
    <dbReference type="NCBI Taxonomy" id="496014"/>
    <lineage>
        <taxon>Bacteria</taxon>
        <taxon>Bacillati</taxon>
        <taxon>Actinomycetota</taxon>
        <taxon>Thermoleophilia</taxon>
        <taxon>Solirubrobacterales</taxon>
        <taxon>Baekduiaceae</taxon>
        <taxon>Baekduia</taxon>
    </lineage>
</organism>
<dbReference type="InterPro" id="IPR036663">
    <property type="entry name" value="Fumarylacetoacetase_C_sf"/>
</dbReference>
<evidence type="ECO:0000256" key="1">
    <source>
        <dbReference type="ARBA" id="ARBA00023239"/>
    </source>
</evidence>
<reference evidence="3 4" key="1">
    <citation type="journal article" date="2018" name="J. Microbiol.">
        <title>Baekduia soli gen. nov., sp. nov., a novel bacterium isolated from the soil of Baekdu Mountain and proposal of a novel family name, Baekduiaceae fam. nov.</title>
        <authorList>
            <person name="An D.S."/>
            <person name="Siddiqi M.Z."/>
            <person name="Kim K.H."/>
            <person name="Yu H.S."/>
            <person name="Im W.T."/>
        </authorList>
    </citation>
    <scope>NUCLEOTIDE SEQUENCE [LARGE SCALE GENOMIC DNA]</scope>
    <source>
        <strain evidence="3 4">BR7-21</strain>
    </source>
</reference>
<sequence>MDATDPRIAAGLQAQAGLRRQALDDGAQRLGWKAGFGTRAAKEGFGISGPIVGFITDRNLLADGAECSLDGWTKPHMEPEVAVRLGRDVAPGATREEALDAVEAVAPAIELIDLTFAPTDLEAVLSGNVFHRHVVLGAFTPVGGDIALGGVRLDVEGPGETSERAVDPSGNLGDLAEVVRHLAGLLPAADDALRAGDVVITGSVIAAVPVAAGDHTTVSAPGMGSVSLTLT</sequence>
<dbReference type="EMBL" id="CP042430">
    <property type="protein sequence ID" value="QEC47392.1"/>
    <property type="molecule type" value="Genomic_DNA"/>
</dbReference>
<evidence type="ECO:0000313" key="3">
    <source>
        <dbReference type="EMBL" id="QEC47392.1"/>
    </source>
</evidence>
<dbReference type="PANTHER" id="PTHR30143:SF0">
    <property type="entry name" value="2-KETO-4-PENTENOATE HYDRATASE"/>
    <property type="match status" value="1"/>
</dbReference>
<dbReference type="PANTHER" id="PTHR30143">
    <property type="entry name" value="ACID HYDRATASE"/>
    <property type="match status" value="1"/>
</dbReference>
<dbReference type="RefSeq" id="WP_146917792.1">
    <property type="nucleotide sequence ID" value="NZ_CP042430.1"/>
</dbReference>
<proteinExistence type="predicted"/>
<gene>
    <name evidence="3" type="ORF">FSW04_07220</name>
</gene>
<protein>
    <recommendedName>
        <fullName evidence="2">Fumarylacetoacetase-like C-terminal domain-containing protein</fullName>
    </recommendedName>
</protein>
<dbReference type="GO" id="GO:0005737">
    <property type="term" value="C:cytoplasm"/>
    <property type="evidence" value="ECO:0007669"/>
    <property type="project" value="TreeGrafter"/>
</dbReference>
<dbReference type="Proteomes" id="UP000321805">
    <property type="component" value="Chromosome"/>
</dbReference>
<dbReference type="InterPro" id="IPR011234">
    <property type="entry name" value="Fumarylacetoacetase-like_C"/>
</dbReference>
<dbReference type="SUPFAM" id="SSF56529">
    <property type="entry name" value="FAH"/>
    <property type="match status" value="1"/>
</dbReference>
<evidence type="ECO:0000259" key="2">
    <source>
        <dbReference type="Pfam" id="PF01557"/>
    </source>
</evidence>
<dbReference type="KEGG" id="bsol:FSW04_07220"/>
<name>A0A5B8U377_9ACTN</name>
<keyword evidence="4" id="KW-1185">Reference proteome</keyword>
<feature type="domain" description="Fumarylacetoacetase-like C-terminal" evidence="2">
    <location>
        <begin position="53"/>
        <end position="228"/>
    </location>
</feature>
<dbReference type="Pfam" id="PF01557">
    <property type="entry name" value="FAA_hydrolase"/>
    <property type="match status" value="1"/>
</dbReference>
<keyword evidence="1" id="KW-0456">Lyase</keyword>
<dbReference type="Gene3D" id="3.90.850.10">
    <property type="entry name" value="Fumarylacetoacetase-like, C-terminal domain"/>
    <property type="match status" value="1"/>
</dbReference>